<keyword evidence="1" id="KW-1133">Transmembrane helix</keyword>
<dbReference type="SUPFAM" id="SSF53474">
    <property type="entry name" value="alpha/beta-Hydrolases"/>
    <property type="match status" value="1"/>
</dbReference>
<dbReference type="GO" id="GO:0016787">
    <property type="term" value="F:hydrolase activity"/>
    <property type="evidence" value="ECO:0007669"/>
    <property type="project" value="UniProtKB-KW"/>
</dbReference>
<dbReference type="EMBL" id="FO082060">
    <property type="protein sequence ID" value="CCE24470.1"/>
    <property type="molecule type" value="Genomic_DNA"/>
</dbReference>
<dbReference type="AlphaFoldDB" id="G4SZM9"/>
<organism evidence="2 3">
    <name type="scientific">Methylotuvimicrobium alcaliphilum (strain DSM 19304 / NCIMB 14124 / VKM B-2133 / 20Z)</name>
    <name type="common">Methylomicrobium alcaliphilum</name>
    <dbReference type="NCBI Taxonomy" id="1091494"/>
    <lineage>
        <taxon>Bacteria</taxon>
        <taxon>Pseudomonadati</taxon>
        <taxon>Pseudomonadota</taxon>
        <taxon>Gammaproteobacteria</taxon>
        <taxon>Methylococcales</taxon>
        <taxon>Methylococcaceae</taxon>
        <taxon>Methylotuvimicrobium</taxon>
    </lineage>
</organism>
<reference evidence="3" key="1">
    <citation type="journal article" date="2012" name="J. Bacteriol.">
        <title>Genome sequence of the haloalkaliphilic methanotrophic bacterium Methylomicrobium alcaliphilum 20Z.</title>
        <authorList>
            <person name="Vuilleumier S."/>
            <person name="Khmelenina V.N."/>
            <person name="Bringel F."/>
            <person name="Reshetnikov A.S."/>
            <person name="Lajus A."/>
            <person name="Mangenot S."/>
            <person name="Rouy Z."/>
            <person name="Op den Camp H.J."/>
            <person name="Jetten M.S."/>
            <person name="Dispirito A.A."/>
            <person name="Dunfield P."/>
            <person name="Klotz M.G."/>
            <person name="Semrau J.D."/>
            <person name="Stein L.Y."/>
            <person name="Barbe V."/>
            <person name="Medigue C."/>
            <person name="Trotsenko Y.A."/>
            <person name="Kalyuzhnaya M.G."/>
        </authorList>
    </citation>
    <scope>NUCLEOTIDE SEQUENCE [LARGE SCALE GENOMIC DNA]</scope>
    <source>
        <strain evidence="3">DSM 19304 / NCIMB 14124 / VKM B-2133 / 20Z</strain>
    </source>
</reference>
<dbReference type="HOGENOM" id="CLU_2260414_0_0_6"/>
<keyword evidence="3" id="KW-1185">Reference proteome</keyword>
<evidence type="ECO:0000313" key="2">
    <source>
        <dbReference type="EMBL" id="CCE24470.1"/>
    </source>
</evidence>
<dbReference type="KEGG" id="mah:MEALZ_2802"/>
<dbReference type="Proteomes" id="UP000008315">
    <property type="component" value="Chromosome"/>
</dbReference>
<keyword evidence="1" id="KW-0472">Membrane</keyword>
<gene>
    <name evidence="2" type="ordered locus">MEALZ_2802</name>
</gene>
<accession>G4SZM9</accession>
<proteinExistence type="predicted"/>
<keyword evidence="2" id="KW-0378">Hydrolase</keyword>
<evidence type="ECO:0000313" key="3">
    <source>
        <dbReference type="Proteomes" id="UP000008315"/>
    </source>
</evidence>
<dbReference type="InterPro" id="IPR029058">
    <property type="entry name" value="AB_hydrolase_fold"/>
</dbReference>
<name>G4SZM9_META2</name>
<feature type="transmembrane region" description="Helical" evidence="1">
    <location>
        <begin position="16"/>
        <end position="34"/>
    </location>
</feature>
<dbReference type="Gene3D" id="3.40.50.1820">
    <property type="entry name" value="alpha/beta hydrolase"/>
    <property type="match status" value="1"/>
</dbReference>
<protein>
    <submittedName>
        <fullName evidence="2">Hydrolase</fullName>
    </submittedName>
</protein>
<sequence length="103" mass="11637">MILCKISCLFTLNFEVFWLITICIPLNCGIAVGLRQQERYGAKVVSLQGCLTSFIVLGQGPPLILIHGFPFDSLLWLQNLGVLSSKFKVYVIDLWGFWQGRVM</sequence>
<keyword evidence="1" id="KW-0812">Transmembrane</keyword>
<dbReference type="STRING" id="1091494.MEALZ_2802"/>
<evidence type="ECO:0000256" key="1">
    <source>
        <dbReference type="SAM" id="Phobius"/>
    </source>
</evidence>